<dbReference type="RefSeq" id="WP_039682393.1">
    <property type="nucleotide sequence ID" value="NZ_CP010028.1"/>
</dbReference>
<dbReference type="InterPro" id="IPR029062">
    <property type="entry name" value="Class_I_gatase-like"/>
</dbReference>
<feature type="domain" description="ThuA-like" evidence="1">
    <location>
        <begin position="9"/>
        <end position="224"/>
    </location>
</feature>
<evidence type="ECO:0000313" key="2">
    <source>
        <dbReference type="EMBL" id="AIZ44424.1"/>
    </source>
</evidence>
<dbReference type="SUPFAM" id="SSF52317">
    <property type="entry name" value="Class I glutamine amidotransferase-like"/>
    <property type="match status" value="1"/>
</dbReference>
<evidence type="ECO:0000259" key="1">
    <source>
        <dbReference type="Pfam" id="PF06283"/>
    </source>
</evidence>
<organism evidence="2 3">
    <name type="scientific">Deinococcus radiopugnans</name>
    <dbReference type="NCBI Taxonomy" id="57497"/>
    <lineage>
        <taxon>Bacteria</taxon>
        <taxon>Thermotogati</taxon>
        <taxon>Deinococcota</taxon>
        <taxon>Deinococci</taxon>
        <taxon>Deinococcales</taxon>
        <taxon>Deinococcaceae</taxon>
        <taxon>Deinococcus</taxon>
    </lineage>
</organism>
<dbReference type="Proteomes" id="UP000030634">
    <property type="component" value="Chromosome"/>
</dbReference>
<dbReference type="PIRSF" id="PIRSF030013">
    <property type="entry name" value="ThuA"/>
    <property type="match status" value="1"/>
</dbReference>
<dbReference type="AlphaFoldDB" id="A0A0A7KGT8"/>
<sequence length="244" mass="27236">MTSPNAPRLTVWNEYRHELENPAVSAHYPQGIHAVIAEGLRAHGFESVQTATLDEPEHGLTDEVLNDTDVLLWWGHKAHGDVSEEVAAKVVARVLDGMGLIVLHSGHFSKPFKTLMGTGCDLKWREAGERERLWVVNPAHPIAQGVGEHITLEHEEMYGEHFDIPAPDELVFVSWFAGGEVFRSGCTFTRGGGKIFYFRPGHETFPTYHHPQIQQVIANAARWAMPTASAPRSFGHRPEPLEKL</sequence>
<gene>
    <name evidence="2" type="ORF">QR90_03900</name>
</gene>
<dbReference type="InterPro" id="IPR029010">
    <property type="entry name" value="ThuA-like"/>
</dbReference>
<protein>
    <submittedName>
        <fullName evidence="2">PalA</fullName>
    </submittedName>
</protein>
<dbReference type="STRING" id="1182571.QR90_03900"/>
<name>A0A0A7KGT8_9DEIO</name>
<evidence type="ECO:0000313" key="3">
    <source>
        <dbReference type="Proteomes" id="UP000030634"/>
    </source>
</evidence>
<dbReference type="Gene3D" id="3.40.50.880">
    <property type="match status" value="1"/>
</dbReference>
<reference evidence="3" key="1">
    <citation type="submission" date="2014-11" db="EMBL/GenBank/DDBJ databases">
        <title>Hymenobacter sp. DG25B genome submission.</title>
        <authorList>
            <person name="Jung H.-Y."/>
            <person name="Kim M.K."/>
            <person name="Srinivasan S."/>
            <person name="Lim S."/>
        </authorList>
    </citation>
    <scope>NUCLEOTIDE SEQUENCE [LARGE SCALE GENOMIC DNA]</scope>
    <source>
        <strain evidence="3">DY59</strain>
    </source>
</reference>
<dbReference type="InterPro" id="IPR009381">
    <property type="entry name" value="Trehalose_catabolism_ThuA_prok"/>
</dbReference>
<proteinExistence type="predicted"/>
<dbReference type="Pfam" id="PF06283">
    <property type="entry name" value="ThuA"/>
    <property type="match status" value="1"/>
</dbReference>
<dbReference type="HOGENOM" id="CLU_084426_0_0_0"/>
<dbReference type="EMBL" id="CP010028">
    <property type="protein sequence ID" value="AIZ44424.1"/>
    <property type="molecule type" value="Genomic_DNA"/>
</dbReference>
<dbReference type="KEGG" id="dsw:QR90_03900"/>
<accession>A0A0A7KGT8</accession>